<keyword evidence="6" id="KW-0282">Flagellum</keyword>
<feature type="transmembrane region" description="Helical" evidence="5">
    <location>
        <begin position="12"/>
        <end position="37"/>
    </location>
</feature>
<keyword evidence="5" id="KW-1133">Transmembrane helix</keyword>
<dbReference type="EMBL" id="RKLV01000003">
    <property type="protein sequence ID" value="MCX2818428.1"/>
    <property type="molecule type" value="Genomic_DNA"/>
</dbReference>
<keyword evidence="7" id="KW-1185">Reference proteome</keyword>
<sequence>MRNKKTIEDSKGQVGIGTLIVFIAMVLVAAIAAAVLVNTAGFLQSQAEQTGQEATAQVSDRVQSVSANGTVTGSSTIDDLKVVVSKSPGAGNVNLANATILFDGPTETQTLTVSSADVGTITDAGGTSPVLSDDSDRFVLTVNEPEVLEPGEEAQLTLISESGAESTVYLTAPETLAEFSADDSVSLSR</sequence>
<protein>
    <recommendedName>
        <fullName evidence="4">Flagellin</fullName>
    </recommendedName>
</protein>
<comment type="caution">
    <text evidence="6">The sequence shown here is derived from an EMBL/GenBank/DDBJ whole genome shotgun (WGS) entry which is preliminary data.</text>
</comment>
<name>A0A9Q4C348_9EURY</name>
<dbReference type="PANTHER" id="PTHR35903:SF1">
    <property type="entry name" value="FLAGELLIN B1"/>
    <property type="match status" value="1"/>
</dbReference>
<dbReference type="GO" id="GO:0005198">
    <property type="term" value="F:structural molecule activity"/>
    <property type="evidence" value="ECO:0007669"/>
    <property type="project" value="InterPro"/>
</dbReference>
<evidence type="ECO:0000256" key="2">
    <source>
        <dbReference type="ARBA" id="ARBA00010256"/>
    </source>
</evidence>
<dbReference type="GO" id="GO:0097589">
    <property type="term" value="C:archaeal-type flagellum"/>
    <property type="evidence" value="ECO:0007669"/>
    <property type="project" value="UniProtKB-SubCell"/>
</dbReference>
<dbReference type="Proteomes" id="UP001149411">
    <property type="component" value="Unassembled WGS sequence"/>
</dbReference>
<gene>
    <name evidence="6" type="ORF">EGH25_03555</name>
</gene>
<keyword evidence="6" id="KW-0966">Cell projection</keyword>
<comment type="similarity">
    <text evidence="2 4">Belongs to the archaeal flagellin family.</text>
</comment>
<accession>A0A9Q4C348</accession>
<comment type="function">
    <text evidence="4">Flagellin is the subunit protein which polymerizes to form the filaments of archaeal flagella.</text>
</comment>
<comment type="subcellular location">
    <subcellularLocation>
        <location evidence="1 4">Archaeal flagellum</location>
    </subcellularLocation>
</comment>
<evidence type="ECO:0000256" key="1">
    <source>
        <dbReference type="ARBA" id="ARBA00004618"/>
    </source>
</evidence>
<evidence type="ECO:0000256" key="4">
    <source>
        <dbReference type="RuleBase" id="RU361282"/>
    </source>
</evidence>
<dbReference type="RefSeq" id="WP_266086268.1">
    <property type="nucleotide sequence ID" value="NZ_RKLV01000003.1"/>
</dbReference>
<dbReference type="PANTHER" id="PTHR35903">
    <property type="entry name" value="FLAGELLIN B1"/>
    <property type="match status" value="1"/>
</dbReference>
<keyword evidence="5" id="KW-0472">Membrane</keyword>
<dbReference type="InterPro" id="IPR013373">
    <property type="entry name" value="Flagellin/pilin_N_arc"/>
</dbReference>
<dbReference type="InterPro" id="IPR002774">
    <property type="entry name" value="Flagellin_arc-type"/>
</dbReference>
<dbReference type="AlphaFoldDB" id="A0A9Q4C348"/>
<organism evidence="6 7">
    <name type="scientific">Halorutilus salinus</name>
    <dbReference type="NCBI Taxonomy" id="2487751"/>
    <lineage>
        <taxon>Archaea</taxon>
        <taxon>Methanobacteriati</taxon>
        <taxon>Methanobacteriota</taxon>
        <taxon>Stenosarchaea group</taxon>
        <taxon>Halobacteria</taxon>
        <taxon>Halorutilales</taxon>
        <taxon>Halorutilaceae</taxon>
        <taxon>Halorutilus</taxon>
    </lineage>
</organism>
<dbReference type="GO" id="GO:0097588">
    <property type="term" value="P:archaeal or bacterial-type flagellum-dependent cell motility"/>
    <property type="evidence" value="ECO:0007669"/>
    <property type="project" value="InterPro"/>
</dbReference>
<dbReference type="NCBIfam" id="TIGR02537">
    <property type="entry name" value="arch_flag_Nterm"/>
    <property type="match status" value="1"/>
</dbReference>
<dbReference type="Pfam" id="PF01917">
    <property type="entry name" value="Flagellin_arch-type"/>
    <property type="match status" value="1"/>
</dbReference>
<proteinExistence type="inferred from homology"/>
<reference evidence="6" key="1">
    <citation type="submission" date="2022-09" db="EMBL/GenBank/DDBJ databases">
        <title>Haloadaptaus new haloarchaeum isolated from saline soil.</title>
        <authorList>
            <person name="Duran-Viseras A."/>
            <person name="Sanchez-Porro C."/>
            <person name="Ventosa A."/>
        </authorList>
    </citation>
    <scope>NUCLEOTIDE SEQUENCE</scope>
    <source>
        <strain evidence="6">F3-133</strain>
    </source>
</reference>
<evidence type="ECO:0000256" key="5">
    <source>
        <dbReference type="SAM" id="Phobius"/>
    </source>
</evidence>
<keyword evidence="5" id="KW-0812">Transmembrane</keyword>
<evidence type="ECO:0000313" key="6">
    <source>
        <dbReference type="EMBL" id="MCX2818428.1"/>
    </source>
</evidence>
<keyword evidence="6" id="KW-0969">Cilium</keyword>
<evidence type="ECO:0000313" key="7">
    <source>
        <dbReference type="Proteomes" id="UP001149411"/>
    </source>
</evidence>
<keyword evidence="3 4" id="KW-0974">Archaeal flagellum</keyword>
<evidence type="ECO:0000256" key="3">
    <source>
        <dbReference type="ARBA" id="ARBA00022440"/>
    </source>
</evidence>